<dbReference type="SUPFAM" id="SSF55909">
    <property type="entry name" value="Pentein"/>
    <property type="match status" value="1"/>
</dbReference>
<evidence type="ECO:0000313" key="3">
    <source>
        <dbReference type="EMBL" id="HIR40501.1"/>
    </source>
</evidence>
<dbReference type="NCBIfam" id="NF010070">
    <property type="entry name" value="PRK13551.1"/>
    <property type="match status" value="1"/>
</dbReference>
<comment type="caution">
    <text evidence="3">The sequence shown here is derived from an EMBL/GenBank/DDBJ whole genome shotgun (WGS) entry which is preliminary data.</text>
</comment>
<comment type="similarity">
    <text evidence="2">Belongs to the agmatine deiminase family.</text>
</comment>
<dbReference type="Pfam" id="PF04371">
    <property type="entry name" value="PAD_porph"/>
    <property type="match status" value="1"/>
</dbReference>
<evidence type="ECO:0000256" key="1">
    <source>
        <dbReference type="ARBA" id="ARBA00022801"/>
    </source>
</evidence>
<protein>
    <recommendedName>
        <fullName evidence="2">Putative agmatine deiminase</fullName>
        <ecNumber evidence="2">3.5.3.12</ecNumber>
    </recommendedName>
    <alternativeName>
        <fullName evidence="2">Agmatine iminohydrolase</fullName>
    </alternativeName>
</protein>
<dbReference type="EC" id="3.5.3.12" evidence="2"/>
<dbReference type="Proteomes" id="UP000886749">
    <property type="component" value="Unassembled WGS sequence"/>
</dbReference>
<dbReference type="HAMAP" id="MF_01841">
    <property type="entry name" value="Agmatine_deimin"/>
    <property type="match status" value="1"/>
</dbReference>
<dbReference type="PANTHER" id="PTHR31377">
    <property type="entry name" value="AGMATINE DEIMINASE-RELATED"/>
    <property type="match status" value="1"/>
</dbReference>
<evidence type="ECO:0000313" key="4">
    <source>
        <dbReference type="Proteomes" id="UP000886749"/>
    </source>
</evidence>
<reference evidence="3" key="2">
    <citation type="journal article" date="2021" name="PeerJ">
        <title>Extensive microbial diversity within the chicken gut microbiome revealed by metagenomics and culture.</title>
        <authorList>
            <person name="Gilroy R."/>
            <person name="Ravi A."/>
            <person name="Getino M."/>
            <person name="Pursley I."/>
            <person name="Horton D.L."/>
            <person name="Alikhan N.F."/>
            <person name="Baker D."/>
            <person name="Gharbi K."/>
            <person name="Hall N."/>
            <person name="Watson M."/>
            <person name="Adriaenssens E.M."/>
            <person name="Foster-Nyarko E."/>
            <person name="Jarju S."/>
            <person name="Secka A."/>
            <person name="Antonio M."/>
            <person name="Oren A."/>
            <person name="Chaudhuri R.R."/>
            <person name="La Ragione R."/>
            <person name="Hildebrand F."/>
            <person name="Pallen M.J."/>
        </authorList>
    </citation>
    <scope>NUCLEOTIDE SEQUENCE</scope>
    <source>
        <strain evidence="3">CHK184-25365</strain>
    </source>
</reference>
<comment type="catalytic activity">
    <reaction evidence="2">
        <text>agmatine + H2O = N-carbamoylputrescine + NH4(+)</text>
        <dbReference type="Rhea" id="RHEA:18037"/>
        <dbReference type="ChEBI" id="CHEBI:15377"/>
        <dbReference type="ChEBI" id="CHEBI:28938"/>
        <dbReference type="ChEBI" id="CHEBI:58145"/>
        <dbReference type="ChEBI" id="CHEBI:58318"/>
        <dbReference type="EC" id="3.5.3.12"/>
    </reaction>
</comment>
<reference evidence="3" key="1">
    <citation type="submission" date="2020-10" db="EMBL/GenBank/DDBJ databases">
        <authorList>
            <person name="Gilroy R."/>
        </authorList>
    </citation>
    <scope>NUCLEOTIDE SEQUENCE</scope>
    <source>
        <strain evidence="3">CHK184-25365</strain>
    </source>
</reference>
<dbReference type="GO" id="GO:0004668">
    <property type="term" value="F:protein-arginine deiminase activity"/>
    <property type="evidence" value="ECO:0007669"/>
    <property type="project" value="InterPro"/>
</dbReference>
<dbReference type="GO" id="GO:0047632">
    <property type="term" value="F:agmatine deiminase activity"/>
    <property type="evidence" value="ECO:0007669"/>
    <property type="project" value="UniProtKB-UniRule"/>
</dbReference>
<dbReference type="GO" id="GO:0009446">
    <property type="term" value="P:putrescine biosynthetic process"/>
    <property type="evidence" value="ECO:0007669"/>
    <property type="project" value="InterPro"/>
</dbReference>
<name>A0A9D1DC21_9FIRM</name>
<keyword evidence="1 2" id="KW-0378">Hydrolase</keyword>
<dbReference type="InterPro" id="IPR007466">
    <property type="entry name" value="Peptidyl-Arg-deiminase_porph"/>
</dbReference>
<gene>
    <name evidence="2 3" type="primary">aguA</name>
    <name evidence="3" type="ORF">IAB36_01580</name>
</gene>
<dbReference type="EMBL" id="DVGY01000039">
    <property type="protein sequence ID" value="HIR40501.1"/>
    <property type="molecule type" value="Genomic_DNA"/>
</dbReference>
<dbReference type="Gene3D" id="3.75.10.10">
    <property type="entry name" value="L-arginine/glycine Amidinotransferase, Chain A"/>
    <property type="match status" value="1"/>
</dbReference>
<organism evidence="3 4">
    <name type="scientific">Candidatus Egerieicola pullicola</name>
    <dbReference type="NCBI Taxonomy" id="2840775"/>
    <lineage>
        <taxon>Bacteria</taxon>
        <taxon>Bacillati</taxon>
        <taxon>Bacillota</taxon>
        <taxon>Clostridia</taxon>
        <taxon>Eubacteriales</taxon>
        <taxon>Oscillospiraceae</taxon>
        <taxon>Oscillospiraceae incertae sedis</taxon>
        <taxon>Candidatus Egerieicola</taxon>
    </lineage>
</organism>
<dbReference type="NCBIfam" id="TIGR03380">
    <property type="entry name" value="agmatine_aguA"/>
    <property type="match status" value="1"/>
</dbReference>
<accession>A0A9D1DC21</accession>
<dbReference type="AlphaFoldDB" id="A0A9D1DC21"/>
<dbReference type="InterPro" id="IPR017754">
    <property type="entry name" value="Agmatine_deiminase"/>
</dbReference>
<dbReference type="PANTHER" id="PTHR31377:SF0">
    <property type="entry name" value="AGMATINE DEIMINASE-RELATED"/>
    <property type="match status" value="1"/>
</dbReference>
<proteinExistence type="inferred from homology"/>
<evidence type="ECO:0000256" key="2">
    <source>
        <dbReference type="HAMAP-Rule" id="MF_01841"/>
    </source>
</evidence>
<sequence length="366" mass="40732">MQIFYSSPKQDGFYYPAESAPHQGCLLIWPHRGDSWSYGGYAARETFVKICAAIAQSEEVTVCAPAAQYDNARLALPDSIRVVELSSDDSWARDTAPIFLIDGQGRRRGADFDFNAWGGLYNGCYFPWDLDRHLGRKVCDLYSIDRYDLQDFVLEGGSIHSDGEGTLLTTAACLLSPGRNPSLSQQEIEQKLLDCLGGEKVLWLPRGIYNDETDEHVDNVAAFVKPGEIVLSWTEDQGDPQYPLCQENWEYLQTARDAKGRKLKVHKLPLPKPVTVSEEECRGLDCVDGKPARIPGERLAASYANFYLSNKHVIMPAFDDPMDQVAANILADCFPERTVIQIPTREILLGGGNIHCLTQQIPAGID</sequence>
<feature type="active site" description="Amidino-cysteine intermediate" evidence="2">
    <location>
        <position position="356"/>
    </location>
</feature>